<feature type="region of interest" description="Disordered" evidence="1">
    <location>
        <begin position="86"/>
        <end position="206"/>
    </location>
</feature>
<keyword evidence="2" id="KW-0812">Transmembrane</keyword>
<accession>A0ABY7E761</accession>
<reference evidence="3" key="1">
    <citation type="submission" date="2022-11" db="EMBL/GenBank/DDBJ databases">
        <title>Centuries of genome instability and evolution in soft-shell clam transmissible cancer (bioRxiv).</title>
        <authorList>
            <person name="Hart S.F.M."/>
            <person name="Yonemitsu M.A."/>
            <person name="Giersch R.M."/>
            <person name="Beal B.F."/>
            <person name="Arriagada G."/>
            <person name="Davis B.W."/>
            <person name="Ostrander E.A."/>
            <person name="Goff S.P."/>
            <person name="Metzger M.J."/>
        </authorList>
    </citation>
    <scope>NUCLEOTIDE SEQUENCE</scope>
    <source>
        <strain evidence="3">MELC-2E11</strain>
        <tissue evidence="3">Siphon/mantle</tissue>
    </source>
</reference>
<feature type="transmembrane region" description="Helical" evidence="2">
    <location>
        <begin position="56"/>
        <end position="77"/>
    </location>
</feature>
<feature type="transmembrane region" description="Helical" evidence="2">
    <location>
        <begin position="13"/>
        <end position="35"/>
    </location>
</feature>
<evidence type="ECO:0000256" key="2">
    <source>
        <dbReference type="SAM" id="Phobius"/>
    </source>
</evidence>
<keyword evidence="2" id="KW-0472">Membrane</keyword>
<name>A0ABY7E761_MYAAR</name>
<feature type="non-terminal residue" evidence="3">
    <location>
        <position position="1"/>
    </location>
</feature>
<evidence type="ECO:0000313" key="4">
    <source>
        <dbReference type="Proteomes" id="UP001164746"/>
    </source>
</evidence>
<keyword evidence="4" id="KW-1185">Reference proteome</keyword>
<feature type="compositionally biased region" description="Basic and acidic residues" evidence="1">
    <location>
        <begin position="126"/>
        <end position="137"/>
    </location>
</feature>
<evidence type="ECO:0000313" key="3">
    <source>
        <dbReference type="EMBL" id="WAR05885.1"/>
    </source>
</evidence>
<keyword evidence="2" id="KW-1133">Transmembrane helix</keyword>
<proteinExistence type="predicted"/>
<dbReference type="EMBL" id="CP111016">
    <property type="protein sequence ID" value="WAR05885.1"/>
    <property type="molecule type" value="Genomic_DNA"/>
</dbReference>
<gene>
    <name evidence="3" type="ORF">MAR_021254</name>
</gene>
<organism evidence="3 4">
    <name type="scientific">Mya arenaria</name>
    <name type="common">Soft-shell clam</name>
    <dbReference type="NCBI Taxonomy" id="6604"/>
    <lineage>
        <taxon>Eukaryota</taxon>
        <taxon>Metazoa</taxon>
        <taxon>Spiralia</taxon>
        <taxon>Lophotrochozoa</taxon>
        <taxon>Mollusca</taxon>
        <taxon>Bivalvia</taxon>
        <taxon>Autobranchia</taxon>
        <taxon>Heteroconchia</taxon>
        <taxon>Euheterodonta</taxon>
        <taxon>Imparidentia</taxon>
        <taxon>Neoheterodontei</taxon>
        <taxon>Myida</taxon>
        <taxon>Myoidea</taxon>
        <taxon>Myidae</taxon>
        <taxon>Mya</taxon>
    </lineage>
</organism>
<evidence type="ECO:0000256" key="1">
    <source>
        <dbReference type="SAM" id="MobiDB-lite"/>
    </source>
</evidence>
<dbReference type="Proteomes" id="UP001164746">
    <property type="component" value="Chromosome 5"/>
</dbReference>
<protein>
    <submittedName>
        <fullName evidence="3">Uncharacterized protein</fullName>
    </submittedName>
</protein>
<sequence>FFISVCDCKVLKIVWSVLFIVFSTGSGAWILYVLFAVPKARKWLTEKLCAPTHLCMIGWVVVSFLYSISAVIAYNLLVCKDESSEAGVDEGGAGRNPPEGRNNKSKVRNDPASHTTHRSEPPVSTQHKDAKAKEAMDSQRPQPLPPVGQQGHGRGLSANLGDQYDDMPLVSQKNVLPPLGAVGEDGEVKKSKKKKSKKKREEDDIV</sequence>